<evidence type="ECO:0000259" key="4">
    <source>
        <dbReference type="PROSITE" id="PS50102"/>
    </source>
</evidence>
<dbReference type="SUPFAM" id="SSF54928">
    <property type="entry name" value="RNA-binding domain, RBD"/>
    <property type="match status" value="3"/>
</dbReference>
<dbReference type="SMART" id="SM00361">
    <property type="entry name" value="RRM_1"/>
    <property type="match status" value="1"/>
</dbReference>
<dbReference type="PROSITE" id="PS50102">
    <property type="entry name" value="RRM"/>
    <property type="match status" value="3"/>
</dbReference>
<feature type="domain" description="RRM" evidence="4">
    <location>
        <begin position="192"/>
        <end position="274"/>
    </location>
</feature>
<dbReference type="InterPro" id="IPR012677">
    <property type="entry name" value="Nucleotide-bd_a/b_plait_sf"/>
</dbReference>
<dbReference type="InterPro" id="IPR035979">
    <property type="entry name" value="RBD_domain_sf"/>
</dbReference>
<dbReference type="SMART" id="SM00360">
    <property type="entry name" value="RRM"/>
    <property type="match status" value="3"/>
</dbReference>
<dbReference type="Proteomes" id="UP000516437">
    <property type="component" value="Chromosome 3"/>
</dbReference>
<dbReference type="OrthoDB" id="3800936at2759"/>
<organism evidence="5 6">
    <name type="scientific">Morella rubra</name>
    <name type="common">Chinese bayberry</name>
    <dbReference type="NCBI Taxonomy" id="262757"/>
    <lineage>
        <taxon>Eukaryota</taxon>
        <taxon>Viridiplantae</taxon>
        <taxon>Streptophyta</taxon>
        <taxon>Embryophyta</taxon>
        <taxon>Tracheophyta</taxon>
        <taxon>Spermatophyta</taxon>
        <taxon>Magnoliopsida</taxon>
        <taxon>eudicotyledons</taxon>
        <taxon>Gunneridae</taxon>
        <taxon>Pentapetalae</taxon>
        <taxon>rosids</taxon>
        <taxon>fabids</taxon>
        <taxon>Fagales</taxon>
        <taxon>Myricaceae</taxon>
        <taxon>Morella</taxon>
    </lineage>
</organism>
<dbReference type="AlphaFoldDB" id="A0A6A1W3E1"/>
<feature type="domain" description="RRM" evidence="4">
    <location>
        <begin position="287"/>
        <end position="364"/>
    </location>
</feature>
<dbReference type="GO" id="GO:1990904">
    <property type="term" value="C:ribonucleoprotein complex"/>
    <property type="evidence" value="ECO:0007669"/>
    <property type="project" value="UniProtKB-KW"/>
</dbReference>
<accession>A0A6A1W3E1</accession>
<evidence type="ECO:0000256" key="3">
    <source>
        <dbReference type="SAM" id="MobiDB-lite"/>
    </source>
</evidence>
<dbReference type="CDD" id="cd00590">
    <property type="entry name" value="RRM_SF"/>
    <property type="match status" value="1"/>
</dbReference>
<dbReference type="PANTHER" id="PTHR21245">
    <property type="entry name" value="HETEROGENEOUS NUCLEAR RIBONUCLEOPROTEIN"/>
    <property type="match status" value="1"/>
</dbReference>
<comment type="caution">
    <text evidence="5">The sequence shown here is derived from an EMBL/GenBank/DDBJ whole genome shotgun (WGS) entry which is preliminary data.</text>
</comment>
<evidence type="ECO:0000313" key="5">
    <source>
        <dbReference type="EMBL" id="KAB1219732.1"/>
    </source>
</evidence>
<dbReference type="FunFam" id="3.30.70.330:FF:000808">
    <property type="entry name" value="Heterogeneous nuclear ribonucleoprotein Q isoform A"/>
    <property type="match status" value="1"/>
</dbReference>
<evidence type="ECO:0000256" key="1">
    <source>
        <dbReference type="ARBA" id="ARBA00022884"/>
    </source>
</evidence>
<name>A0A6A1W3E1_9ROSI</name>
<keyword evidence="6" id="KW-1185">Reference proteome</keyword>
<proteinExistence type="predicted"/>
<keyword evidence="5" id="KW-0687">Ribonucleoprotein</keyword>
<evidence type="ECO:0000313" key="6">
    <source>
        <dbReference type="Proteomes" id="UP000516437"/>
    </source>
</evidence>
<dbReference type="EMBL" id="RXIC02000021">
    <property type="protein sequence ID" value="KAB1219732.1"/>
    <property type="molecule type" value="Genomic_DNA"/>
</dbReference>
<dbReference type="Pfam" id="PF00076">
    <property type="entry name" value="RRM_1"/>
    <property type="match status" value="3"/>
</dbReference>
<feature type="region of interest" description="Disordered" evidence="3">
    <location>
        <begin position="1"/>
        <end position="89"/>
    </location>
</feature>
<dbReference type="FunFam" id="3.30.70.330:FF:000259">
    <property type="entry name" value="RNA-binding (RRM/RBD/RNP motifs) family protein"/>
    <property type="match status" value="1"/>
</dbReference>
<reference evidence="5 6" key="1">
    <citation type="journal article" date="2019" name="Plant Biotechnol. J.">
        <title>The red bayberry genome and genetic basis of sex determination.</title>
        <authorList>
            <person name="Jia H.M."/>
            <person name="Jia H.J."/>
            <person name="Cai Q.L."/>
            <person name="Wang Y."/>
            <person name="Zhao H.B."/>
            <person name="Yang W.F."/>
            <person name="Wang G.Y."/>
            <person name="Li Y.H."/>
            <person name="Zhan D.L."/>
            <person name="Shen Y.T."/>
            <person name="Niu Q.F."/>
            <person name="Chang L."/>
            <person name="Qiu J."/>
            <person name="Zhao L."/>
            <person name="Xie H.B."/>
            <person name="Fu W.Y."/>
            <person name="Jin J."/>
            <person name="Li X.W."/>
            <person name="Jiao Y."/>
            <person name="Zhou C.C."/>
            <person name="Tu T."/>
            <person name="Chai C.Y."/>
            <person name="Gao J.L."/>
            <person name="Fan L.J."/>
            <person name="van de Weg E."/>
            <person name="Wang J.Y."/>
            <person name="Gao Z.S."/>
        </authorList>
    </citation>
    <scope>NUCLEOTIDE SEQUENCE [LARGE SCALE GENOMIC DNA]</scope>
    <source>
        <tissue evidence="5">Leaves</tissue>
    </source>
</reference>
<keyword evidence="1 2" id="KW-0694">RNA-binding</keyword>
<feature type="compositionally biased region" description="Acidic residues" evidence="3">
    <location>
        <begin position="1"/>
        <end position="41"/>
    </location>
</feature>
<feature type="region of interest" description="Disordered" evidence="3">
    <location>
        <begin position="441"/>
        <end position="484"/>
    </location>
</feature>
<sequence>MTEGTEVEERVDLDEDNYMEDDDGEEQIDDDVEEQIDDDGADGGGYDNVEENVEEVHEDSITEPSGKDQSPEVERSHIAAESVEDEKRPTAFVNEEEKEKHAELLALPPHGSEVFIGGLPRDAREEDLRDLCEPIGEILEVRLMKDKETGDARGYAFIAFKTKEVAQKAIEEIHNKDFKGKNLRCSLSETKHRLFIGNVPKSWTEDEFRKVIEEVGPGIENIELIKDPQNPSRNRGFAFVLYYNNACADYSRQKMSNANFKLDGNNPTVTWADPKSAPDHSAASQVKALYVKNIPENTSNEKLKELFQRHGEVTKVVMPPGKAGGKRDFGFIHFAERSSALKAVKDTEKYEIDGQALEVVLAKPQTDKKFEGAYPYNTVPHPNHLPHSGYGGFPGNQYGSLGAVPTSFQQPVIYGRGPMPAGMHMVPMVLPDGRIGYVLQQPGVQIPPPRPRRIDRSNAPSGPPGRAGGSGSDEGNRSRRYRPY</sequence>
<dbReference type="InterPro" id="IPR003954">
    <property type="entry name" value="RRM_euk-type"/>
</dbReference>
<feature type="domain" description="RRM" evidence="4">
    <location>
        <begin position="112"/>
        <end position="190"/>
    </location>
</feature>
<feature type="compositionally biased region" description="Basic and acidic residues" evidence="3">
    <location>
        <begin position="54"/>
        <end position="78"/>
    </location>
</feature>
<protein>
    <submittedName>
        <fullName evidence="5">Heterogeneous nuclear ribonucleoprotein Q</fullName>
    </submittedName>
</protein>
<gene>
    <name evidence="5" type="ORF">CJ030_MR3G019185</name>
</gene>
<dbReference type="GO" id="GO:0003723">
    <property type="term" value="F:RNA binding"/>
    <property type="evidence" value="ECO:0007669"/>
    <property type="project" value="UniProtKB-UniRule"/>
</dbReference>
<dbReference type="Gene3D" id="3.30.70.330">
    <property type="match status" value="3"/>
</dbReference>
<evidence type="ECO:0000256" key="2">
    <source>
        <dbReference type="PROSITE-ProRule" id="PRU00176"/>
    </source>
</evidence>
<dbReference type="InterPro" id="IPR000504">
    <property type="entry name" value="RRM_dom"/>
</dbReference>